<dbReference type="EMBL" id="VJMJ01000002">
    <property type="protein sequence ID" value="KAF0745259.1"/>
    <property type="molecule type" value="Genomic_DNA"/>
</dbReference>
<comment type="caution">
    <text evidence="1">The sequence shown here is derived from an EMBL/GenBank/DDBJ whole genome shotgun (WGS) entry which is preliminary data.</text>
</comment>
<protein>
    <recommendedName>
        <fullName evidence="3">No apical meristem-associated C-terminal domain-containing protein</fullName>
    </recommendedName>
</protein>
<dbReference type="AlphaFoldDB" id="A0A6G0XXL3"/>
<evidence type="ECO:0000313" key="1">
    <source>
        <dbReference type="EMBL" id="KAF0745259.1"/>
    </source>
</evidence>
<accession>A0A6G0XXL3</accession>
<dbReference type="Proteomes" id="UP000481153">
    <property type="component" value="Unassembled WGS sequence"/>
</dbReference>
<evidence type="ECO:0008006" key="3">
    <source>
        <dbReference type="Google" id="ProtNLM"/>
    </source>
</evidence>
<keyword evidence="2" id="KW-1185">Reference proteome</keyword>
<evidence type="ECO:0000313" key="2">
    <source>
        <dbReference type="Proteomes" id="UP000481153"/>
    </source>
</evidence>
<reference evidence="1 2" key="1">
    <citation type="submission" date="2019-07" db="EMBL/GenBank/DDBJ databases">
        <title>Genomics analysis of Aphanomyces spp. identifies a new class of oomycete effector associated with host adaptation.</title>
        <authorList>
            <person name="Gaulin E."/>
        </authorList>
    </citation>
    <scope>NUCLEOTIDE SEQUENCE [LARGE SCALE GENOMIC DNA]</scope>
    <source>
        <strain evidence="1 2">ATCC 201684</strain>
    </source>
</reference>
<sequence length="230" mass="26485">MSHNNPCDARALMSAKGRQCGQSNFKPEEDEQLALAYVKVSTDAAVGTDQTADKFWAKVHNKFNYQRLAGTERSQNSLLNRFNNVLQKEVSKFVGHLAQSLREYHSGWHMQDYVEDAKRKYKDTKKSVQDESVDVVAEGQPTLAQRPLVGKKKAKKLRIEHERGMSSIAQLARIADATEKKNGFIKEHIMMEVFKIDPDSEESKRFFSLKRKQYMNEIEQEMNRDNEDVV</sequence>
<dbReference type="PANTHER" id="PTHR45125:SF3">
    <property type="entry name" value="NO-APICAL-MERISTEM-ASSOCIATED CARBOXY-TERMINAL DOMAIN PROTEIN"/>
    <property type="match status" value="1"/>
</dbReference>
<gene>
    <name evidence="1" type="ORF">Ae201684_000290</name>
</gene>
<proteinExistence type="predicted"/>
<dbReference type="VEuPathDB" id="FungiDB:AeMF1_010829"/>
<organism evidence="1 2">
    <name type="scientific">Aphanomyces euteiches</name>
    <dbReference type="NCBI Taxonomy" id="100861"/>
    <lineage>
        <taxon>Eukaryota</taxon>
        <taxon>Sar</taxon>
        <taxon>Stramenopiles</taxon>
        <taxon>Oomycota</taxon>
        <taxon>Saprolegniomycetes</taxon>
        <taxon>Saprolegniales</taxon>
        <taxon>Verrucalvaceae</taxon>
        <taxon>Aphanomyces</taxon>
    </lineage>
</organism>
<dbReference type="PANTHER" id="PTHR45125">
    <property type="entry name" value="F21J9.4-RELATED"/>
    <property type="match status" value="1"/>
</dbReference>
<name>A0A6G0XXL3_9STRA</name>